<dbReference type="AlphaFoldDB" id="A0A0D0BX03"/>
<sequence length="71" mass="8026">MSELCLFHSSSIHTLPLRCLSLSPSRSTPTRKHEYIFLSPGTRLCIISNHADEVAPWAIVLNTPKYDRGYP</sequence>
<reference evidence="1 2" key="1">
    <citation type="submission" date="2014-04" db="EMBL/GenBank/DDBJ databases">
        <title>Evolutionary Origins and Diversification of the Mycorrhizal Mutualists.</title>
        <authorList>
            <consortium name="DOE Joint Genome Institute"/>
            <consortium name="Mycorrhizal Genomics Consortium"/>
            <person name="Kohler A."/>
            <person name="Kuo A."/>
            <person name="Nagy L.G."/>
            <person name="Floudas D."/>
            <person name="Copeland A."/>
            <person name="Barry K.W."/>
            <person name="Cichocki N."/>
            <person name="Veneault-Fourrey C."/>
            <person name="LaButti K."/>
            <person name="Lindquist E.A."/>
            <person name="Lipzen A."/>
            <person name="Lundell T."/>
            <person name="Morin E."/>
            <person name="Murat C."/>
            <person name="Riley R."/>
            <person name="Ohm R."/>
            <person name="Sun H."/>
            <person name="Tunlid A."/>
            <person name="Henrissat B."/>
            <person name="Grigoriev I.V."/>
            <person name="Hibbett D.S."/>
            <person name="Martin F."/>
        </authorList>
    </citation>
    <scope>NUCLEOTIDE SEQUENCE [LARGE SCALE GENOMIC DNA]</scope>
    <source>
        <strain evidence="1 2">FD-317 M1</strain>
    </source>
</reference>
<dbReference type="HOGENOM" id="CLU_2740285_0_0_1"/>
<proteinExistence type="predicted"/>
<evidence type="ECO:0000313" key="2">
    <source>
        <dbReference type="Proteomes" id="UP000053593"/>
    </source>
</evidence>
<dbReference type="Proteomes" id="UP000053593">
    <property type="component" value="Unassembled WGS sequence"/>
</dbReference>
<evidence type="ECO:0000313" key="1">
    <source>
        <dbReference type="EMBL" id="KIK54284.1"/>
    </source>
</evidence>
<keyword evidence="2" id="KW-1185">Reference proteome</keyword>
<name>A0A0D0BX03_9AGAR</name>
<protein>
    <submittedName>
        <fullName evidence="1">Uncharacterized protein</fullName>
    </submittedName>
</protein>
<accession>A0A0D0BX03</accession>
<gene>
    <name evidence="1" type="ORF">GYMLUDRAFT_906081</name>
</gene>
<dbReference type="EMBL" id="KN834817">
    <property type="protein sequence ID" value="KIK54284.1"/>
    <property type="molecule type" value="Genomic_DNA"/>
</dbReference>
<organism evidence="1 2">
    <name type="scientific">Collybiopsis luxurians FD-317 M1</name>
    <dbReference type="NCBI Taxonomy" id="944289"/>
    <lineage>
        <taxon>Eukaryota</taxon>
        <taxon>Fungi</taxon>
        <taxon>Dikarya</taxon>
        <taxon>Basidiomycota</taxon>
        <taxon>Agaricomycotina</taxon>
        <taxon>Agaricomycetes</taxon>
        <taxon>Agaricomycetidae</taxon>
        <taxon>Agaricales</taxon>
        <taxon>Marasmiineae</taxon>
        <taxon>Omphalotaceae</taxon>
        <taxon>Collybiopsis</taxon>
        <taxon>Collybiopsis luxurians</taxon>
    </lineage>
</organism>